<dbReference type="EMBL" id="FNSV01000005">
    <property type="protein sequence ID" value="SEC95201.1"/>
    <property type="molecule type" value="Genomic_DNA"/>
</dbReference>
<proteinExistence type="predicted"/>
<dbReference type="Pfam" id="PF02779">
    <property type="entry name" value="Transket_pyr"/>
    <property type="match status" value="1"/>
</dbReference>
<dbReference type="Gene3D" id="3.40.50.970">
    <property type="match status" value="2"/>
</dbReference>
<dbReference type="Gene3D" id="3.40.50.920">
    <property type="match status" value="1"/>
</dbReference>
<dbReference type="SMART" id="SM00861">
    <property type="entry name" value="Transket_pyr"/>
    <property type="match status" value="1"/>
</dbReference>
<organism evidence="7 8">
    <name type="scientific">Rhodococcus koreensis</name>
    <dbReference type="NCBI Taxonomy" id="99653"/>
    <lineage>
        <taxon>Bacteria</taxon>
        <taxon>Bacillati</taxon>
        <taxon>Actinomycetota</taxon>
        <taxon>Actinomycetes</taxon>
        <taxon>Mycobacteriales</taxon>
        <taxon>Nocardiaceae</taxon>
        <taxon>Rhodococcus</taxon>
    </lineage>
</organism>
<gene>
    <name evidence="7" type="ORF">SAMN04490239_6122</name>
</gene>
<dbReference type="InterPro" id="IPR001017">
    <property type="entry name" value="DH_E1"/>
</dbReference>
<keyword evidence="2" id="KW-0816">Tricarboxylic acid cycle</keyword>
<keyword evidence="3" id="KW-0560">Oxidoreductase</keyword>
<evidence type="ECO:0000256" key="3">
    <source>
        <dbReference type="ARBA" id="ARBA00023002"/>
    </source>
</evidence>
<dbReference type="AlphaFoldDB" id="A0A1H4WRF3"/>
<evidence type="ECO:0000256" key="2">
    <source>
        <dbReference type="ARBA" id="ARBA00022532"/>
    </source>
</evidence>
<dbReference type="GO" id="GO:0004591">
    <property type="term" value="F:oxoglutarate dehydrogenase (succinyl-transferring) activity"/>
    <property type="evidence" value="ECO:0007669"/>
    <property type="project" value="UniProtKB-EC"/>
</dbReference>
<dbReference type="GO" id="GO:0006099">
    <property type="term" value="P:tricarboxylic acid cycle"/>
    <property type="evidence" value="ECO:0007669"/>
    <property type="project" value="UniProtKB-KW"/>
</dbReference>
<dbReference type="OrthoDB" id="4009369at2"/>
<evidence type="ECO:0000256" key="1">
    <source>
        <dbReference type="ARBA" id="ARBA00001964"/>
    </source>
</evidence>
<dbReference type="InterPro" id="IPR009014">
    <property type="entry name" value="Transketo_C/PFOR_II"/>
</dbReference>
<evidence type="ECO:0000313" key="7">
    <source>
        <dbReference type="EMBL" id="SEC95201.1"/>
    </source>
</evidence>
<dbReference type="GO" id="GO:0007584">
    <property type="term" value="P:response to nutrient"/>
    <property type="evidence" value="ECO:0007669"/>
    <property type="project" value="TreeGrafter"/>
</dbReference>
<evidence type="ECO:0000313" key="8">
    <source>
        <dbReference type="Proteomes" id="UP000183561"/>
    </source>
</evidence>
<dbReference type="GO" id="GO:0009083">
    <property type="term" value="P:branched-chain amino acid catabolic process"/>
    <property type="evidence" value="ECO:0007669"/>
    <property type="project" value="TreeGrafter"/>
</dbReference>
<reference evidence="8" key="1">
    <citation type="submission" date="2016-10" db="EMBL/GenBank/DDBJ databases">
        <authorList>
            <person name="Varghese N."/>
            <person name="Submissions S."/>
        </authorList>
    </citation>
    <scope>NUCLEOTIDE SEQUENCE [LARGE SCALE GENOMIC DNA]</scope>
    <source>
        <strain evidence="8">DSM 44498</strain>
    </source>
</reference>
<dbReference type="SUPFAM" id="SSF52518">
    <property type="entry name" value="Thiamin diphosphate-binding fold (THDP-binding)"/>
    <property type="match status" value="2"/>
</dbReference>
<keyword evidence="4" id="KW-0786">Thiamine pyrophosphate</keyword>
<dbReference type="InterPro" id="IPR005475">
    <property type="entry name" value="Transketolase-like_Pyr-bd"/>
</dbReference>
<accession>A0A1H4WRF3</accession>
<dbReference type="GO" id="GO:0000287">
    <property type="term" value="F:magnesium ion binding"/>
    <property type="evidence" value="ECO:0007669"/>
    <property type="project" value="UniProtKB-ARBA"/>
</dbReference>
<comment type="catalytic activity">
    <reaction evidence="5">
        <text>N(6)-[(R)-lipoyl]-L-lysyl-[protein] + 2-oxoglutarate + H(+) = N(6)-[(R)-S(8)-succinyldihydrolipoyl]-L-lysyl-[protein] + CO2</text>
        <dbReference type="Rhea" id="RHEA:12188"/>
        <dbReference type="Rhea" id="RHEA-COMP:10474"/>
        <dbReference type="Rhea" id="RHEA-COMP:20092"/>
        <dbReference type="ChEBI" id="CHEBI:15378"/>
        <dbReference type="ChEBI" id="CHEBI:16526"/>
        <dbReference type="ChEBI" id="CHEBI:16810"/>
        <dbReference type="ChEBI" id="CHEBI:83099"/>
        <dbReference type="ChEBI" id="CHEBI:83120"/>
        <dbReference type="EC" id="1.2.4.2"/>
    </reaction>
</comment>
<dbReference type="Pfam" id="PF02780">
    <property type="entry name" value="Transketolase_C"/>
    <property type="match status" value="1"/>
</dbReference>
<dbReference type="Pfam" id="PF00676">
    <property type="entry name" value="E1_dh"/>
    <property type="match status" value="1"/>
</dbReference>
<comment type="cofactor">
    <cofactor evidence="1">
        <name>thiamine diphosphate</name>
        <dbReference type="ChEBI" id="CHEBI:58937"/>
    </cofactor>
</comment>
<dbReference type="PANTHER" id="PTHR42980:SF1">
    <property type="entry name" value="2-OXOISOVALERATE DEHYDROGENASE SUBUNIT BETA, MITOCHONDRIAL"/>
    <property type="match status" value="1"/>
</dbReference>
<protein>
    <submittedName>
        <fullName evidence="7">2-oxoisovalerate dehydrogenase E1 component</fullName>
    </submittedName>
</protein>
<dbReference type="PANTHER" id="PTHR42980">
    <property type="entry name" value="2-OXOISOVALERATE DEHYDROGENASE SUBUNIT BETA-RELATED"/>
    <property type="match status" value="1"/>
</dbReference>
<dbReference type="InterPro" id="IPR033248">
    <property type="entry name" value="Transketolase_C"/>
</dbReference>
<evidence type="ECO:0000256" key="4">
    <source>
        <dbReference type="ARBA" id="ARBA00023052"/>
    </source>
</evidence>
<name>A0A1H4WRF3_9NOCA</name>
<dbReference type="SUPFAM" id="SSF52922">
    <property type="entry name" value="TK C-terminal domain-like"/>
    <property type="match status" value="1"/>
</dbReference>
<evidence type="ECO:0000259" key="6">
    <source>
        <dbReference type="SMART" id="SM00861"/>
    </source>
</evidence>
<dbReference type="Proteomes" id="UP000183561">
    <property type="component" value="Unassembled WGS sequence"/>
</dbReference>
<keyword evidence="8" id="KW-1185">Reference proteome</keyword>
<sequence>MAEQIDDYFISVVSGLVRGKSSTGVRPEDPIRPPSPLSVQGTLDLFDAQLGSRHLDLAARWLRSQGMGFYTIGSSGHEGNAAVAAALRPTDPALLHYRSGGFFLARAQQVDGSDPLRDVLLGVVAATEEPISGGRHKVFGRHDLGIIPQTSTVASHLPRAVGVAFSIARAHKLHLPSPWPADAVAVCSFGDASANHSTAVGAINTAVHSAYQGLPLPLLFVCEDNGIGISTKTPTGWIAANFGERAGLEYFEADGSDLPAAYATAKRAADWVRGHRKPAFLHLRTVRLMGHAGSDLESAYRTSAEITADFDRDPVLCTARLLIEGGHLGPTEILARYEDTRAEVLGLAREVAELSQLDSPAAVMRPLIDTAEQATAAVPERVDPAERAEFVGSPLPEEEGRLTLALSINRALLDVLARCPEALVFGEDVARKGGVYGVTRGLMKKAGSARVFDTLLDEQAILGLALGAGVSGLLPIPEIQYLAYLHNAADQIRGEGATLQFFSDRQYRNPMVVRIAGYGYQKGFGGHFHNDNAVAALRDIPGVVVASPSRPEDAAAMMHTCVAAARTAGAVCVFLEPIALYHIRDLHDDGDGLWLAPYPDPATQAENHVPIGSARTYGDGTDLTIVTYGNGLRMSLRVARKLERAHIAARVVDLRWLAPLPVQDVVREAHATGRVLVVDETRKSGGVSEGVVAALVDEGFTGPLARVTSENSFIPLGDAALEVLLSEDTVEAAAITLVSR</sequence>
<dbReference type="RefSeq" id="WP_072944334.1">
    <property type="nucleotide sequence ID" value="NZ_FNSV01000005.1"/>
</dbReference>
<feature type="domain" description="Transketolase-like pyrimidine-binding" evidence="6">
    <location>
        <begin position="402"/>
        <end position="583"/>
    </location>
</feature>
<dbReference type="InterPro" id="IPR029061">
    <property type="entry name" value="THDP-binding"/>
</dbReference>
<evidence type="ECO:0000256" key="5">
    <source>
        <dbReference type="ARBA" id="ARBA00051911"/>
    </source>
</evidence>